<evidence type="ECO:0000256" key="1">
    <source>
        <dbReference type="ARBA" id="ARBA00004141"/>
    </source>
</evidence>
<feature type="transmembrane region" description="Helical" evidence="5">
    <location>
        <begin position="79"/>
        <end position="97"/>
    </location>
</feature>
<dbReference type="PANTHER" id="PTHR23501">
    <property type="entry name" value="MAJOR FACILITATOR SUPERFAMILY"/>
    <property type="match status" value="1"/>
</dbReference>
<feature type="transmembrane region" description="Helical" evidence="5">
    <location>
        <begin position="279"/>
        <end position="307"/>
    </location>
</feature>
<dbReference type="Gene3D" id="1.20.1250.20">
    <property type="entry name" value="MFS general substrate transporter like domains"/>
    <property type="match status" value="2"/>
</dbReference>
<dbReference type="KEGG" id="ccai:NAS2_0855"/>
<keyword evidence="8" id="KW-1185">Reference proteome</keyword>
<evidence type="ECO:0000256" key="4">
    <source>
        <dbReference type="ARBA" id="ARBA00023136"/>
    </source>
</evidence>
<evidence type="ECO:0000313" key="7">
    <source>
        <dbReference type="EMBL" id="BBE42244.1"/>
    </source>
</evidence>
<dbReference type="CDD" id="cd17321">
    <property type="entry name" value="MFS_MMR_MDR_like"/>
    <property type="match status" value="1"/>
</dbReference>
<feature type="domain" description="Major facilitator superfamily (MFS) profile" evidence="6">
    <location>
        <begin position="7"/>
        <end position="553"/>
    </location>
</feature>
<dbReference type="InterPro" id="IPR036259">
    <property type="entry name" value="MFS_trans_sf"/>
</dbReference>
<dbReference type="GO" id="GO:0022857">
    <property type="term" value="F:transmembrane transporter activity"/>
    <property type="evidence" value="ECO:0007669"/>
    <property type="project" value="InterPro"/>
</dbReference>
<evidence type="ECO:0000259" key="6">
    <source>
        <dbReference type="PROSITE" id="PS50850"/>
    </source>
</evidence>
<evidence type="ECO:0000313" key="8">
    <source>
        <dbReference type="Proteomes" id="UP000509448"/>
    </source>
</evidence>
<dbReference type="AlphaFoldDB" id="A0A4P2VCK6"/>
<keyword evidence="3 5" id="KW-1133">Transmembrane helix</keyword>
<dbReference type="EMBL" id="AP018732">
    <property type="protein sequence ID" value="BBE42244.1"/>
    <property type="molecule type" value="Genomic_DNA"/>
</dbReference>
<reference evidence="7 8" key="1">
    <citation type="journal article" date="2019" name="ISME J.">
        <title>Isolation and characterization of a thermophilic sulfur- and iron-reducing thaumarchaeote from a terrestrial acidic hot spring.</title>
        <authorList>
            <person name="Kato S."/>
            <person name="Itoh T."/>
            <person name="Yuki M."/>
            <person name="Nagamori M."/>
            <person name="Ohnishi M."/>
            <person name="Uematsu K."/>
            <person name="Suzuki K."/>
            <person name="Takashina T."/>
            <person name="Ohkuma M."/>
        </authorList>
    </citation>
    <scope>NUCLEOTIDE SEQUENCE [LARGE SCALE GENOMIC DNA]</scope>
    <source>
        <strain evidence="7 8">NAS-02</strain>
    </source>
</reference>
<evidence type="ECO:0000256" key="2">
    <source>
        <dbReference type="ARBA" id="ARBA00022692"/>
    </source>
</evidence>
<keyword evidence="2 5" id="KW-0812">Transmembrane</keyword>
<feature type="transmembrane region" description="Helical" evidence="5">
    <location>
        <begin position="523"/>
        <end position="547"/>
    </location>
</feature>
<feature type="transmembrane region" description="Helical" evidence="5">
    <location>
        <begin position="109"/>
        <end position="131"/>
    </location>
</feature>
<organism evidence="7 8">
    <name type="scientific">Conexivisphaera calida</name>
    <dbReference type="NCBI Taxonomy" id="1874277"/>
    <lineage>
        <taxon>Archaea</taxon>
        <taxon>Nitrososphaerota</taxon>
        <taxon>Conexivisphaeria</taxon>
        <taxon>Conexivisphaerales</taxon>
        <taxon>Conexivisphaeraceae</taxon>
        <taxon>Conexivisphaera</taxon>
    </lineage>
</organism>
<feature type="transmembrane region" description="Helical" evidence="5">
    <location>
        <begin position="350"/>
        <end position="367"/>
    </location>
</feature>
<feature type="transmembrane region" description="Helical" evidence="5">
    <location>
        <begin position="12"/>
        <end position="33"/>
    </location>
</feature>
<dbReference type="GO" id="GO:0005886">
    <property type="term" value="C:plasma membrane"/>
    <property type="evidence" value="ECO:0007669"/>
    <property type="project" value="TreeGrafter"/>
</dbReference>
<dbReference type="GeneID" id="55584666"/>
<protein>
    <submittedName>
        <fullName evidence="7">Permease, multidrug efflux</fullName>
    </submittedName>
</protein>
<name>A0A4P2VCK6_9ARCH</name>
<feature type="transmembrane region" description="Helical" evidence="5">
    <location>
        <begin position="418"/>
        <end position="441"/>
    </location>
</feature>
<dbReference type="Pfam" id="PF07690">
    <property type="entry name" value="MFS_1"/>
    <property type="match status" value="1"/>
</dbReference>
<dbReference type="InterPro" id="IPR011701">
    <property type="entry name" value="MFS"/>
</dbReference>
<evidence type="ECO:0000256" key="3">
    <source>
        <dbReference type="ARBA" id="ARBA00022989"/>
    </source>
</evidence>
<feature type="transmembrane region" description="Helical" evidence="5">
    <location>
        <begin position="373"/>
        <end position="392"/>
    </location>
</feature>
<dbReference type="InterPro" id="IPR020846">
    <property type="entry name" value="MFS_dom"/>
</dbReference>
<feature type="transmembrane region" description="Helical" evidence="5">
    <location>
        <begin position="319"/>
        <end position="338"/>
    </location>
</feature>
<dbReference type="Proteomes" id="UP000509448">
    <property type="component" value="Chromosome"/>
</dbReference>
<dbReference type="PROSITE" id="PS50850">
    <property type="entry name" value="MFS"/>
    <property type="match status" value="1"/>
</dbReference>
<comment type="subcellular location">
    <subcellularLocation>
        <location evidence="1">Membrane</location>
        <topology evidence="1">Multi-pass membrane protein</topology>
    </subcellularLocation>
</comment>
<dbReference type="PANTHER" id="PTHR23501:SF5">
    <property type="entry name" value="TRANSPORT PROTEIN"/>
    <property type="match status" value="1"/>
</dbReference>
<keyword evidence="4 5" id="KW-0472">Membrane</keyword>
<proteinExistence type="predicted"/>
<feature type="transmembrane region" description="Helical" evidence="5">
    <location>
        <begin position="45"/>
        <end position="67"/>
    </location>
</feature>
<gene>
    <name evidence="7" type="ORF">NAS2_0855</name>
</gene>
<dbReference type="RefSeq" id="WP_174448496.1">
    <property type="nucleotide sequence ID" value="NZ_AP018732.1"/>
</dbReference>
<feature type="transmembrane region" description="Helical" evidence="5">
    <location>
        <begin position="209"/>
        <end position="227"/>
    </location>
</feature>
<accession>A0A4P2VCK6</accession>
<feature type="transmembrane region" description="Helical" evidence="5">
    <location>
        <begin position="239"/>
        <end position="258"/>
    </location>
</feature>
<sequence>MQYKWVVLTNSTLAILMAMMNSTVLIIALPAIFRGIGLNPLLPGSFAYLLWLLMGYGVVAAALVITFGRMSDMYGRVKLYRLGFATFTAGSVLLSVTPGSGTTAAALMIAFRAVQAVGAAMIMANGTALIADAFPLNERGRALGINQVAGIAGSLAGLLAGGILAVYYWRLVFLISVPFGLVGTIWAYAKLREIVKPEVGHKVDVPGNVLSAGGLVMLLMGLTYALMPYGNSEMGWGNPMVIGLMAAGIAMLVAFPIVEARVKDPMMDVSLFRIRMFSAGVFAAFLASLAYGGLMLILTVLLQGIWLPLHGIPYEDTPLWAGIYLVPMMLGFVVMGPLSGALSDRYGARGLATLGMVIFAASFLWMTLLPYDFQYAVFAAAIFIAGLGNGMFTSPNTASIISSVPPNRRGIASGMRSVMSLMASTASMVVYFTLMLSAMAAQLPSALYSALTSAGMPTWIAREAASMPPDAAVFAAFLGYNPMETLFSMLPRSDVSAIISSNPSGYALVTSTYWFPRVIAPSFMSALHVAFYASAAMAIAAAVASLLRGRAEYLRPQAEEERREA</sequence>
<dbReference type="OrthoDB" id="117970at2157"/>
<feature type="transmembrane region" description="Helical" evidence="5">
    <location>
        <begin position="143"/>
        <end position="165"/>
    </location>
</feature>
<dbReference type="SUPFAM" id="SSF103473">
    <property type="entry name" value="MFS general substrate transporter"/>
    <property type="match status" value="1"/>
</dbReference>
<feature type="transmembrane region" description="Helical" evidence="5">
    <location>
        <begin position="171"/>
        <end position="189"/>
    </location>
</feature>
<evidence type="ECO:0000256" key="5">
    <source>
        <dbReference type="SAM" id="Phobius"/>
    </source>
</evidence>